<dbReference type="InterPro" id="IPR001810">
    <property type="entry name" value="F-box_dom"/>
</dbReference>
<protein>
    <recommendedName>
        <fullName evidence="1">F-box domain-containing protein</fullName>
    </recommendedName>
</protein>
<evidence type="ECO:0000259" key="1">
    <source>
        <dbReference type="Pfam" id="PF12937"/>
    </source>
</evidence>
<keyword evidence="3" id="KW-1185">Reference proteome</keyword>
<dbReference type="SUPFAM" id="SSF81383">
    <property type="entry name" value="F-box domain"/>
    <property type="match status" value="1"/>
</dbReference>
<feature type="domain" description="F-box" evidence="1">
    <location>
        <begin position="61"/>
        <end position="93"/>
    </location>
</feature>
<evidence type="ECO:0000313" key="3">
    <source>
        <dbReference type="Proteomes" id="UP000078512"/>
    </source>
</evidence>
<gene>
    <name evidence="2" type="ORF">K457DRAFT_19546</name>
</gene>
<dbReference type="AlphaFoldDB" id="A0A197JXZ9"/>
<evidence type="ECO:0000313" key="2">
    <source>
        <dbReference type="EMBL" id="OAQ29134.1"/>
    </source>
</evidence>
<dbReference type="InterPro" id="IPR036047">
    <property type="entry name" value="F-box-like_dom_sf"/>
</dbReference>
<dbReference type="Pfam" id="PF12937">
    <property type="entry name" value="F-box-like"/>
    <property type="match status" value="1"/>
</dbReference>
<dbReference type="Proteomes" id="UP000078512">
    <property type="component" value="Unassembled WGS sequence"/>
</dbReference>
<accession>A0A197JXZ9</accession>
<dbReference type="SUPFAM" id="SSF52047">
    <property type="entry name" value="RNI-like"/>
    <property type="match status" value="1"/>
</dbReference>
<proteinExistence type="predicted"/>
<dbReference type="EMBL" id="KV442043">
    <property type="protein sequence ID" value="OAQ29134.1"/>
    <property type="molecule type" value="Genomic_DNA"/>
</dbReference>
<name>A0A197JXZ9_9FUNG</name>
<organism evidence="2 3">
    <name type="scientific">Linnemannia elongata AG-77</name>
    <dbReference type="NCBI Taxonomy" id="1314771"/>
    <lineage>
        <taxon>Eukaryota</taxon>
        <taxon>Fungi</taxon>
        <taxon>Fungi incertae sedis</taxon>
        <taxon>Mucoromycota</taxon>
        <taxon>Mortierellomycotina</taxon>
        <taxon>Mortierellomycetes</taxon>
        <taxon>Mortierellales</taxon>
        <taxon>Mortierellaceae</taxon>
        <taxon>Linnemannia</taxon>
    </lineage>
</organism>
<reference evidence="2 3" key="1">
    <citation type="submission" date="2016-05" db="EMBL/GenBank/DDBJ databases">
        <title>Genome sequencing reveals origins of a unique bacterial endosymbiosis in the earliest lineages of terrestrial Fungi.</title>
        <authorList>
            <consortium name="DOE Joint Genome Institute"/>
            <person name="Uehling J."/>
            <person name="Gryganskyi A."/>
            <person name="Hameed K."/>
            <person name="Tschaplinski T."/>
            <person name="Misztal P."/>
            <person name="Wu S."/>
            <person name="Desiro A."/>
            <person name="Vande Pol N."/>
            <person name="Du Z.-Y."/>
            <person name="Zienkiewicz A."/>
            <person name="Zienkiewicz K."/>
            <person name="Morin E."/>
            <person name="Tisserant E."/>
            <person name="Splivallo R."/>
            <person name="Hainaut M."/>
            <person name="Henrissat B."/>
            <person name="Ohm R."/>
            <person name="Kuo A."/>
            <person name="Yan J."/>
            <person name="Lipzen A."/>
            <person name="Nolan M."/>
            <person name="Labutti K."/>
            <person name="Barry K."/>
            <person name="Goldstein A."/>
            <person name="Labbe J."/>
            <person name="Schadt C."/>
            <person name="Tuskan G."/>
            <person name="Grigoriev I."/>
            <person name="Martin F."/>
            <person name="Vilgalys R."/>
            <person name="Bonito G."/>
        </authorList>
    </citation>
    <scope>NUCLEOTIDE SEQUENCE [LARGE SCALE GENOMIC DNA]</scope>
    <source>
        <strain evidence="2 3">AG-77</strain>
    </source>
</reference>
<sequence>MPKKRNPYLSPQDIAALLSPPLHHYQQPHLFLPPPPYPTTIIAEPQNPISAAFDNTLITDNIFQYLSPRDTATCLTVSKTWYTVAHLHRWKSVTHYYTHQPYNYDGDPLTNPRFQWWQPTRDDRFLDAFGKILPSWPIHSHSPSPLMFISAKQKELICRNAFRVKSLRIDYSAQSLMDVPFGNLTRFSLNCRYILIKDRAVNPGGEEDERLKEVALEVIARNPKLKELELSYVESHHGWYGWYRGDNSPPPLFAVRVLQVLQRHHHQSSSTSTINNDNNNNNNNESGLYSLKLFCQGNYKMDDLCSVIENCPPSLRELTFHGYLEYYNERPFPVEQVMLDRFTAIKNNSIHNSYYTSVSTTTTNSLIRQRTPNLRLLNIGYFFPDLRRYEDKASIPEITLSPILSCFPDLQDLFLPKLSDNWISLNCPELISILTISCPSLTNINFGNNFIPEEHMHRFLLSLPEGQLQEITMTIRPDFLERVLPILLERSASTLQVIRLRELSSEQCDIHLQRSSYVLEILTSCPRLKTLAIVPSPTDPWSPELHLHDLLQKDWVCSELEVLSIGVLDLATPSESNVLNNDKDTQEDTETTSTDNPELALYRQKIQTLTSFYLHLKSRLPRLTTLDFQWSKSCKDIPYDCAVEYSNSLLTLDNLRWMGLRWWAIYGLKTTAVREALGALSKKETELFEKYMWQGKGIYVWNDEDERRRRQRETQERGRWWGETYCCSYCRNMEEMWSPWEDWEEEEEGVFEDLHDAYKSRSNRRRHGDAKWKK</sequence>
<dbReference type="OrthoDB" id="2437149at2759"/>